<evidence type="ECO:0000256" key="3">
    <source>
        <dbReference type="ARBA" id="ARBA00012438"/>
    </source>
</evidence>
<evidence type="ECO:0000256" key="1">
    <source>
        <dbReference type="ARBA" id="ARBA00000085"/>
    </source>
</evidence>
<dbReference type="Proteomes" id="UP000663440">
    <property type="component" value="Chromosome"/>
</dbReference>
<evidence type="ECO:0000256" key="7">
    <source>
        <dbReference type="SAM" id="Coils"/>
    </source>
</evidence>
<comment type="catalytic activity">
    <reaction evidence="1">
        <text>ATP + protein L-histidine = ADP + protein N-phospho-L-histidine.</text>
        <dbReference type="EC" id="2.7.13.3"/>
    </reaction>
</comment>
<dbReference type="InterPro" id="IPR004358">
    <property type="entry name" value="Sig_transdc_His_kin-like_C"/>
</dbReference>
<keyword evidence="5" id="KW-0808">Transferase</keyword>
<name>A0ABX7QBU5_9FLAO</name>
<evidence type="ECO:0000256" key="2">
    <source>
        <dbReference type="ARBA" id="ARBA00004370"/>
    </source>
</evidence>
<evidence type="ECO:0000256" key="6">
    <source>
        <dbReference type="ARBA" id="ARBA00022777"/>
    </source>
</evidence>
<keyword evidence="12" id="KW-1185">Reference proteome</keyword>
<dbReference type="EMBL" id="CP071448">
    <property type="protein sequence ID" value="QSW88422.1"/>
    <property type="molecule type" value="Genomic_DNA"/>
</dbReference>
<feature type="domain" description="Histidine kinase" evidence="9">
    <location>
        <begin position="273"/>
        <end position="481"/>
    </location>
</feature>
<dbReference type="InterPro" id="IPR036097">
    <property type="entry name" value="HisK_dim/P_sf"/>
</dbReference>
<evidence type="ECO:0000259" key="10">
    <source>
        <dbReference type="PROSITE" id="PS50885"/>
    </source>
</evidence>
<evidence type="ECO:0000256" key="8">
    <source>
        <dbReference type="SAM" id="Phobius"/>
    </source>
</evidence>
<dbReference type="SUPFAM" id="SSF55874">
    <property type="entry name" value="ATPase domain of HSP90 chaperone/DNA topoisomerase II/histidine kinase"/>
    <property type="match status" value="1"/>
</dbReference>
<protein>
    <recommendedName>
        <fullName evidence="3">histidine kinase</fullName>
        <ecNumber evidence="3">2.7.13.3</ecNumber>
    </recommendedName>
</protein>
<comment type="subcellular location">
    <subcellularLocation>
        <location evidence="2">Membrane</location>
    </subcellularLocation>
</comment>
<dbReference type="InterPro" id="IPR050351">
    <property type="entry name" value="BphY/WalK/GraS-like"/>
</dbReference>
<evidence type="ECO:0000313" key="11">
    <source>
        <dbReference type="EMBL" id="QSW88422.1"/>
    </source>
</evidence>
<dbReference type="CDD" id="cd00082">
    <property type="entry name" value="HisKA"/>
    <property type="match status" value="1"/>
</dbReference>
<dbReference type="InterPro" id="IPR005467">
    <property type="entry name" value="His_kinase_dom"/>
</dbReference>
<evidence type="ECO:0000256" key="5">
    <source>
        <dbReference type="ARBA" id="ARBA00022679"/>
    </source>
</evidence>
<dbReference type="RefSeq" id="WP_207295625.1">
    <property type="nucleotide sequence ID" value="NZ_CP071448.1"/>
</dbReference>
<keyword evidence="8" id="KW-1133">Transmembrane helix</keyword>
<dbReference type="CDD" id="cd06225">
    <property type="entry name" value="HAMP"/>
    <property type="match status" value="1"/>
</dbReference>
<feature type="transmembrane region" description="Helical" evidence="8">
    <location>
        <begin position="186"/>
        <end position="209"/>
    </location>
</feature>
<keyword evidence="7" id="KW-0175">Coiled coil</keyword>
<sequence length="483" mass="55750">MKLSTQILLAFALIILLSAADSYTNYRQSLKVHKNSQFLSRSEDVIRNSNKTHRAVLEMQSAVRGYLLTSDTAFLQPYYTGLQKVPLYLKEQHALTDNNKTQRLILDSISVLHNQWLRYTAQLIKARMESPALYRDLLETKLRKHVGKNINDSISAKFKRFDKLEYKTRRHHSEMLMHSMSKTRTYSLIFLSLTVFVGICSTAYIVIMITNRINSMVRLADWISKGRFTIIRDNKRDELSALAASLNIMSRKLEKNIQDLENKNEELNKFAYVVSHDLKAPLRGIYNVISWIEEDLPGEISPAMRRYLNIIPQRTRRMEALINGLLDYARTNQKTAPETVDTNVLVNEITQSIVPREFNLEVQPLPEIFTERLKFEQVISNLISNAVKYAKPQNGSIKIGCREKDGVYEFSVEDNGIGIDPQYHQKIFEIFQTLREKNEKESTGVGLAIVKKIIEDRGETIHVESLPNKGTVFSFTWRNNKTV</sequence>
<keyword evidence="6" id="KW-0418">Kinase</keyword>
<dbReference type="InterPro" id="IPR003661">
    <property type="entry name" value="HisK_dim/P_dom"/>
</dbReference>
<dbReference type="PANTHER" id="PTHR42878:SF15">
    <property type="entry name" value="BACTERIOPHYTOCHROME"/>
    <property type="match status" value="1"/>
</dbReference>
<dbReference type="Gene3D" id="6.10.340.10">
    <property type="match status" value="1"/>
</dbReference>
<keyword evidence="4" id="KW-0597">Phosphoprotein</keyword>
<evidence type="ECO:0000256" key="4">
    <source>
        <dbReference type="ARBA" id="ARBA00022553"/>
    </source>
</evidence>
<dbReference type="InterPro" id="IPR003660">
    <property type="entry name" value="HAMP_dom"/>
</dbReference>
<dbReference type="CDD" id="cd19410">
    <property type="entry name" value="HK9-like_sensor"/>
    <property type="match status" value="1"/>
</dbReference>
<dbReference type="InterPro" id="IPR003594">
    <property type="entry name" value="HATPase_dom"/>
</dbReference>
<evidence type="ECO:0000313" key="12">
    <source>
        <dbReference type="Proteomes" id="UP000663440"/>
    </source>
</evidence>
<accession>A0ABX7QBU5</accession>
<keyword evidence="8" id="KW-0472">Membrane</keyword>
<dbReference type="InterPro" id="IPR036890">
    <property type="entry name" value="HATPase_C_sf"/>
</dbReference>
<keyword evidence="8" id="KW-0812">Transmembrane</keyword>
<dbReference type="Pfam" id="PF02518">
    <property type="entry name" value="HATPase_c"/>
    <property type="match status" value="1"/>
</dbReference>
<dbReference type="EC" id="2.7.13.3" evidence="3"/>
<dbReference type="Pfam" id="PF05227">
    <property type="entry name" value="CHASE3"/>
    <property type="match status" value="1"/>
</dbReference>
<feature type="coiled-coil region" evidence="7">
    <location>
        <begin position="243"/>
        <end position="270"/>
    </location>
</feature>
<dbReference type="PANTHER" id="PTHR42878">
    <property type="entry name" value="TWO-COMPONENT HISTIDINE KINASE"/>
    <property type="match status" value="1"/>
</dbReference>
<dbReference type="SMART" id="SM00388">
    <property type="entry name" value="HisKA"/>
    <property type="match status" value="1"/>
</dbReference>
<dbReference type="SMART" id="SM00387">
    <property type="entry name" value="HATPase_c"/>
    <property type="match status" value="1"/>
</dbReference>
<dbReference type="PROSITE" id="PS50885">
    <property type="entry name" value="HAMP"/>
    <property type="match status" value="1"/>
</dbReference>
<dbReference type="Gene3D" id="3.30.565.10">
    <property type="entry name" value="Histidine kinase-like ATPase, C-terminal domain"/>
    <property type="match status" value="1"/>
</dbReference>
<organism evidence="11 12">
    <name type="scientific">Flavobacterium endoglycinae</name>
    <dbReference type="NCBI Taxonomy" id="2816357"/>
    <lineage>
        <taxon>Bacteria</taxon>
        <taxon>Pseudomonadati</taxon>
        <taxon>Bacteroidota</taxon>
        <taxon>Flavobacteriia</taxon>
        <taxon>Flavobacteriales</taxon>
        <taxon>Flavobacteriaceae</taxon>
        <taxon>Flavobacterium</taxon>
    </lineage>
</organism>
<dbReference type="SUPFAM" id="SSF47384">
    <property type="entry name" value="Homodimeric domain of signal transducing histidine kinase"/>
    <property type="match status" value="1"/>
</dbReference>
<dbReference type="PROSITE" id="PS50109">
    <property type="entry name" value="HIS_KIN"/>
    <property type="match status" value="1"/>
</dbReference>
<dbReference type="Pfam" id="PF00512">
    <property type="entry name" value="HisKA"/>
    <property type="match status" value="1"/>
</dbReference>
<gene>
    <name evidence="11" type="ORF">J0383_19475</name>
</gene>
<dbReference type="SUPFAM" id="SSF158472">
    <property type="entry name" value="HAMP domain-like"/>
    <property type="match status" value="1"/>
</dbReference>
<proteinExistence type="predicted"/>
<dbReference type="PRINTS" id="PR00344">
    <property type="entry name" value="BCTRLSENSOR"/>
</dbReference>
<reference evidence="11 12" key="1">
    <citation type="submission" date="2021-03" db="EMBL/GenBank/DDBJ databases">
        <title>Flavobacterium kribbensis sp. nov, an endophytic bacteria, isolated from soybean.</title>
        <authorList>
            <person name="Lee J."/>
            <person name="Seo J."/>
        </authorList>
    </citation>
    <scope>NUCLEOTIDE SEQUENCE [LARGE SCALE GENOMIC DNA]</scope>
    <source>
        <strain evidence="11 12">BB8</strain>
    </source>
</reference>
<evidence type="ECO:0000259" key="9">
    <source>
        <dbReference type="PROSITE" id="PS50109"/>
    </source>
</evidence>
<dbReference type="Gene3D" id="1.10.287.130">
    <property type="match status" value="1"/>
</dbReference>
<feature type="domain" description="HAMP" evidence="10">
    <location>
        <begin position="207"/>
        <end position="258"/>
    </location>
</feature>
<dbReference type="InterPro" id="IPR007891">
    <property type="entry name" value="CHASE3"/>
</dbReference>